<evidence type="ECO:0000256" key="1">
    <source>
        <dbReference type="ARBA" id="ARBA00009981"/>
    </source>
</evidence>
<evidence type="ECO:0000313" key="3">
    <source>
        <dbReference type="EMBL" id="MST93482.1"/>
    </source>
</evidence>
<evidence type="ECO:0000313" key="7">
    <source>
        <dbReference type="Proteomes" id="UP000449193"/>
    </source>
</evidence>
<evidence type="ECO:0000313" key="4">
    <source>
        <dbReference type="EMBL" id="MTS53064.1"/>
    </source>
</evidence>
<sequence length="87" mass="9894">MPVIRPIRELQNTTEISHFAKTLNEPIFITKNGRNDLVLMNDAVYERIMAQNEMYRKLAAAEAEVADGAELLDGMEVLKELRGKYGK</sequence>
<dbReference type="SUPFAM" id="SSF143120">
    <property type="entry name" value="YefM-like"/>
    <property type="match status" value="1"/>
</dbReference>
<protein>
    <submittedName>
        <fullName evidence="2">Prevent-host-death protein</fullName>
    </submittedName>
</protein>
<reference evidence="3 6" key="3">
    <citation type="submission" date="2019-08" db="EMBL/GenBank/DDBJ databases">
        <title>In-depth cultivation of the pig gut microbiome towards novel bacterial diversity and tailored functional studies.</title>
        <authorList>
            <person name="Wylensek D."/>
            <person name="Hitch T.C.A."/>
            <person name="Clavel T."/>
        </authorList>
    </citation>
    <scope>NUCLEOTIDE SEQUENCE [LARGE SCALE GENOMIC DNA]</scope>
    <source>
        <strain evidence="3 6">WCA3-601-WT-6J</strain>
    </source>
</reference>
<dbReference type="GeneID" id="42858200"/>
<dbReference type="Proteomes" id="UP000431913">
    <property type="component" value="Unassembled WGS sequence"/>
</dbReference>
<name>A0A0D8IVE9_9FIRM</name>
<dbReference type="RefSeq" id="WP_009322751.1">
    <property type="nucleotide sequence ID" value="NZ_CAOJUJ010000025.1"/>
</dbReference>
<organism evidence="2 5">
    <name type="scientific">Ruthenibacterium lactatiformans</name>
    <dbReference type="NCBI Taxonomy" id="1550024"/>
    <lineage>
        <taxon>Bacteria</taxon>
        <taxon>Bacillati</taxon>
        <taxon>Bacillota</taxon>
        <taxon>Clostridia</taxon>
        <taxon>Eubacteriales</taxon>
        <taxon>Oscillospiraceae</taxon>
        <taxon>Ruthenibacterium</taxon>
    </lineage>
</organism>
<reference evidence="4 7" key="2">
    <citation type="journal article" date="2019" name="Nat. Med.">
        <title>A library of human gut bacterial isolates paired with longitudinal multiomics data enables mechanistic microbiome research.</title>
        <authorList>
            <person name="Poyet M."/>
            <person name="Groussin M."/>
            <person name="Gibbons S.M."/>
            <person name="Avila-Pacheco J."/>
            <person name="Jiang X."/>
            <person name="Kearney S.M."/>
            <person name="Perrotta A.R."/>
            <person name="Berdy B."/>
            <person name="Zhao S."/>
            <person name="Lieberman T.D."/>
            <person name="Swanson P.K."/>
            <person name="Smith M."/>
            <person name="Roesemann S."/>
            <person name="Alexander J.E."/>
            <person name="Rich S.A."/>
            <person name="Livny J."/>
            <person name="Vlamakis H."/>
            <person name="Clish C."/>
            <person name="Bullock K."/>
            <person name="Deik A."/>
            <person name="Scott J."/>
            <person name="Pierce K.A."/>
            <person name="Xavier R.J."/>
            <person name="Alm E.J."/>
        </authorList>
    </citation>
    <scope>NUCLEOTIDE SEQUENCE [LARGE SCALE GENOMIC DNA]</scope>
    <source>
        <strain evidence="4 7">BIOML-A7</strain>
    </source>
</reference>
<dbReference type="EMBL" id="JXXK01000034">
    <property type="protein sequence ID" value="KJF38662.1"/>
    <property type="molecule type" value="Genomic_DNA"/>
</dbReference>
<evidence type="ECO:0000313" key="6">
    <source>
        <dbReference type="Proteomes" id="UP000431913"/>
    </source>
</evidence>
<dbReference type="InterPro" id="IPR036165">
    <property type="entry name" value="YefM-like_sf"/>
</dbReference>
<keyword evidence="5" id="KW-1185">Reference proteome</keyword>
<dbReference type="Proteomes" id="UP000449193">
    <property type="component" value="Unassembled WGS sequence"/>
</dbReference>
<proteinExistence type="inferred from homology"/>
<comment type="caution">
    <text evidence="2">The sequence shown here is derived from an EMBL/GenBank/DDBJ whole genome shotgun (WGS) entry which is preliminary data.</text>
</comment>
<dbReference type="Proteomes" id="UP000032483">
    <property type="component" value="Unassembled WGS sequence"/>
</dbReference>
<gene>
    <name evidence="3" type="ORF">FYJ76_16340</name>
    <name evidence="4" type="ORF">GMD52_16230</name>
    <name evidence="2" type="ORF">TQ39_16780</name>
</gene>
<comment type="similarity">
    <text evidence="1">Belongs to the phD/YefM antitoxin family.</text>
</comment>
<reference evidence="2" key="1">
    <citation type="submission" date="2015-02" db="EMBL/GenBank/DDBJ databases">
        <title>A novel member of the family Ruminococcaceae isolated from human feces.</title>
        <authorList>
            <person name="Shkoporov A.N."/>
            <person name="Chaplin A.V."/>
            <person name="Motuzova O.V."/>
            <person name="Kafarskaia L.I."/>
            <person name="Khokhlova E.V."/>
            <person name="Efimov B.A."/>
        </authorList>
    </citation>
    <scope>NUCLEOTIDE SEQUENCE [LARGE SCALE GENOMIC DNA]</scope>
    <source>
        <strain evidence="2">585-1</strain>
    </source>
</reference>
<dbReference type="EMBL" id="VUNJ01000028">
    <property type="protein sequence ID" value="MST93482.1"/>
    <property type="molecule type" value="Genomic_DNA"/>
</dbReference>
<accession>A0A0D8IVE9</accession>
<evidence type="ECO:0000313" key="2">
    <source>
        <dbReference type="EMBL" id="KJF38662.1"/>
    </source>
</evidence>
<dbReference type="AlphaFoldDB" id="A0A0D8IVE9"/>
<dbReference type="EMBL" id="WMZR01000032">
    <property type="protein sequence ID" value="MTS53064.1"/>
    <property type="molecule type" value="Genomic_DNA"/>
</dbReference>
<evidence type="ECO:0000313" key="5">
    <source>
        <dbReference type="Proteomes" id="UP000032483"/>
    </source>
</evidence>